<dbReference type="Proteomes" id="UP000821845">
    <property type="component" value="Chromosome 1"/>
</dbReference>
<evidence type="ECO:0000313" key="1">
    <source>
        <dbReference type="EMBL" id="KAH6946787.1"/>
    </source>
</evidence>
<gene>
    <name evidence="1" type="ORF">HPB50_015311</name>
</gene>
<dbReference type="EMBL" id="CM023481">
    <property type="protein sequence ID" value="KAH6946787.1"/>
    <property type="molecule type" value="Genomic_DNA"/>
</dbReference>
<protein>
    <submittedName>
        <fullName evidence="1">Uncharacterized protein</fullName>
    </submittedName>
</protein>
<name>A0ACB7TGW4_HYAAI</name>
<comment type="caution">
    <text evidence="1">The sequence shown here is derived from an EMBL/GenBank/DDBJ whole genome shotgun (WGS) entry which is preliminary data.</text>
</comment>
<sequence length="104" mass="11950">MPERVYLGFTCHPVEEYLGPARRCYNCQRYGHLANNCNGTRRCKICAEGHHHKDSKSINLNVRIATVPTLHYFLDAHKTKRPLFNTDMTSSMVASSSVERLNRI</sequence>
<organism evidence="1 2">
    <name type="scientific">Hyalomma asiaticum</name>
    <name type="common">Tick</name>
    <dbReference type="NCBI Taxonomy" id="266040"/>
    <lineage>
        <taxon>Eukaryota</taxon>
        <taxon>Metazoa</taxon>
        <taxon>Ecdysozoa</taxon>
        <taxon>Arthropoda</taxon>
        <taxon>Chelicerata</taxon>
        <taxon>Arachnida</taxon>
        <taxon>Acari</taxon>
        <taxon>Parasitiformes</taxon>
        <taxon>Ixodida</taxon>
        <taxon>Ixodoidea</taxon>
        <taxon>Ixodidae</taxon>
        <taxon>Hyalomminae</taxon>
        <taxon>Hyalomma</taxon>
    </lineage>
</organism>
<reference evidence="1" key="1">
    <citation type="submission" date="2020-05" db="EMBL/GenBank/DDBJ databases">
        <title>Large-scale comparative analyses of tick genomes elucidate their genetic diversity and vector capacities.</title>
        <authorList>
            <person name="Jia N."/>
            <person name="Wang J."/>
            <person name="Shi W."/>
            <person name="Du L."/>
            <person name="Sun Y."/>
            <person name="Zhan W."/>
            <person name="Jiang J."/>
            <person name="Wang Q."/>
            <person name="Zhang B."/>
            <person name="Ji P."/>
            <person name="Sakyi L.B."/>
            <person name="Cui X."/>
            <person name="Yuan T."/>
            <person name="Jiang B."/>
            <person name="Yang W."/>
            <person name="Lam T.T.-Y."/>
            <person name="Chang Q."/>
            <person name="Ding S."/>
            <person name="Wang X."/>
            <person name="Zhu J."/>
            <person name="Ruan X."/>
            <person name="Zhao L."/>
            <person name="Wei J."/>
            <person name="Que T."/>
            <person name="Du C."/>
            <person name="Cheng J."/>
            <person name="Dai P."/>
            <person name="Han X."/>
            <person name="Huang E."/>
            <person name="Gao Y."/>
            <person name="Liu J."/>
            <person name="Shao H."/>
            <person name="Ye R."/>
            <person name="Li L."/>
            <person name="Wei W."/>
            <person name="Wang X."/>
            <person name="Wang C."/>
            <person name="Yang T."/>
            <person name="Huo Q."/>
            <person name="Li W."/>
            <person name="Guo W."/>
            <person name="Chen H."/>
            <person name="Zhou L."/>
            <person name="Ni X."/>
            <person name="Tian J."/>
            <person name="Zhou Y."/>
            <person name="Sheng Y."/>
            <person name="Liu T."/>
            <person name="Pan Y."/>
            <person name="Xia L."/>
            <person name="Li J."/>
            <person name="Zhao F."/>
            <person name="Cao W."/>
        </authorList>
    </citation>
    <scope>NUCLEOTIDE SEQUENCE</scope>
    <source>
        <strain evidence="1">Hyas-2018</strain>
    </source>
</reference>
<keyword evidence="2" id="KW-1185">Reference proteome</keyword>
<accession>A0ACB7TGW4</accession>
<evidence type="ECO:0000313" key="2">
    <source>
        <dbReference type="Proteomes" id="UP000821845"/>
    </source>
</evidence>
<proteinExistence type="predicted"/>